<accession>A0A239DC78</accession>
<evidence type="ECO:0000313" key="1">
    <source>
        <dbReference type="EMBL" id="SNS29985.1"/>
    </source>
</evidence>
<organism evidence="1 2">
    <name type="scientific">Pontibacter ummariensis</name>
    <dbReference type="NCBI Taxonomy" id="1610492"/>
    <lineage>
        <taxon>Bacteria</taxon>
        <taxon>Pseudomonadati</taxon>
        <taxon>Bacteroidota</taxon>
        <taxon>Cytophagia</taxon>
        <taxon>Cytophagales</taxon>
        <taxon>Hymenobacteraceae</taxon>
        <taxon>Pontibacter</taxon>
    </lineage>
</organism>
<dbReference type="Proteomes" id="UP000198432">
    <property type="component" value="Unassembled WGS sequence"/>
</dbReference>
<name>A0A239DC78_9BACT</name>
<sequence>MKHAIIQKIRSREPAAVPCFIIDQSGDLVRNVEQKEALEKLQRDRPEYFKHSNNTIH</sequence>
<reference evidence="2" key="1">
    <citation type="submission" date="2017-06" db="EMBL/GenBank/DDBJ databases">
        <authorList>
            <person name="Varghese N."/>
            <person name="Submissions S."/>
        </authorList>
    </citation>
    <scope>NUCLEOTIDE SEQUENCE [LARGE SCALE GENOMIC DNA]</scope>
    <source>
        <strain evidence="2">NKM1</strain>
    </source>
</reference>
<gene>
    <name evidence="1" type="ORF">SAMN06296052_104164</name>
</gene>
<keyword evidence="2" id="KW-1185">Reference proteome</keyword>
<proteinExistence type="predicted"/>
<dbReference type="EMBL" id="FZOQ01000004">
    <property type="protein sequence ID" value="SNS29985.1"/>
    <property type="molecule type" value="Genomic_DNA"/>
</dbReference>
<dbReference type="RefSeq" id="WP_179222973.1">
    <property type="nucleotide sequence ID" value="NZ_FZOQ01000004.1"/>
</dbReference>
<dbReference type="AlphaFoldDB" id="A0A239DC78"/>
<evidence type="ECO:0000313" key="2">
    <source>
        <dbReference type="Proteomes" id="UP000198432"/>
    </source>
</evidence>
<protein>
    <submittedName>
        <fullName evidence="1">Uncharacterized protein</fullName>
    </submittedName>
</protein>